<evidence type="ECO:0000256" key="1">
    <source>
        <dbReference type="SAM" id="MobiDB-lite"/>
    </source>
</evidence>
<reference evidence="2" key="1">
    <citation type="submission" date="2021-10" db="EMBL/GenBank/DDBJ databases">
        <title>Melipona bicolor Genome sequencing and assembly.</title>
        <authorList>
            <person name="Araujo N.S."/>
            <person name="Arias M.C."/>
        </authorList>
    </citation>
    <scope>NUCLEOTIDE SEQUENCE</scope>
    <source>
        <strain evidence="2">USP_2M_L1-L4_2017</strain>
        <tissue evidence="2">Whole body</tissue>
    </source>
</reference>
<feature type="region of interest" description="Disordered" evidence="1">
    <location>
        <begin position="42"/>
        <end position="75"/>
    </location>
</feature>
<comment type="caution">
    <text evidence="2">The sequence shown here is derived from an EMBL/GenBank/DDBJ whole genome shotgun (WGS) entry which is preliminary data.</text>
</comment>
<evidence type="ECO:0000313" key="3">
    <source>
        <dbReference type="Proteomes" id="UP001177670"/>
    </source>
</evidence>
<feature type="compositionally biased region" description="Basic residues" evidence="1">
    <location>
        <begin position="55"/>
        <end position="69"/>
    </location>
</feature>
<evidence type="ECO:0000313" key="2">
    <source>
        <dbReference type="EMBL" id="KAK1120135.1"/>
    </source>
</evidence>
<sequence>MAASACQSRADGGFHENNLAGFHQSREDYVAIQHQLAEMTRRMATMETNISQRRPFQRRSQSRGRRSPSRQRTSITGKSEELCYYHFNYGEHINAKNLASGHLLLLLKKTPLKLLNRQKTKSATVLTTLGDVLVV</sequence>
<dbReference type="AlphaFoldDB" id="A0AA40KH65"/>
<proteinExistence type="predicted"/>
<keyword evidence="3" id="KW-1185">Reference proteome</keyword>
<dbReference type="EMBL" id="JAHYIQ010000033">
    <property type="protein sequence ID" value="KAK1120135.1"/>
    <property type="molecule type" value="Genomic_DNA"/>
</dbReference>
<gene>
    <name evidence="2" type="ORF">K0M31_012859</name>
</gene>
<name>A0AA40KH65_9HYME</name>
<protein>
    <submittedName>
        <fullName evidence="2">Uncharacterized protein</fullName>
    </submittedName>
</protein>
<accession>A0AA40KH65</accession>
<dbReference type="Proteomes" id="UP001177670">
    <property type="component" value="Unassembled WGS sequence"/>
</dbReference>
<organism evidence="2 3">
    <name type="scientific">Melipona bicolor</name>
    <dbReference type="NCBI Taxonomy" id="60889"/>
    <lineage>
        <taxon>Eukaryota</taxon>
        <taxon>Metazoa</taxon>
        <taxon>Ecdysozoa</taxon>
        <taxon>Arthropoda</taxon>
        <taxon>Hexapoda</taxon>
        <taxon>Insecta</taxon>
        <taxon>Pterygota</taxon>
        <taxon>Neoptera</taxon>
        <taxon>Endopterygota</taxon>
        <taxon>Hymenoptera</taxon>
        <taxon>Apocrita</taxon>
        <taxon>Aculeata</taxon>
        <taxon>Apoidea</taxon>
        <taxon>Anthophila</taxon>
        <taxon>Apidae</taxon>
        <taxon>Melipona</taxon>
    </lineage>
</organism>